<keyword evidence="4 5" id="KW-0342">GTP-binding</keyword>
<dbReference type="Proteomes" id="UP000658656">
    <property type="component" value="Unassembled WGS sequence"/>
</dbReference>
<dbReference type="SUPFAM" id="SSF53448">
    <property type="entry name" value="Nucleotide-diphospho-sugar transferases"/>
    <property type="match status" value="1"/>
</dbReference>
<dbReference type="UniPathway" id="UPA00071"/>
<evidence type="ECO:0000313" key="6">
    <source>
        <dbReference type="EMBL" id="GHF63608.1"/>
    </source>
</evidence>
<accession>A0A8H9IZW7</accession>
<dbReference type="GO" id="GO:0005525">
    <property type="term" value="F:GTP binding"/>
    <property type="evidence" value="ECO:0007669"/>
    <property type="project" value="UniProtKB-KW"/>
</dbReference>
<gene>
    <name evidence="6" type="primary">cofC</name>
    <name evidence="5" type="synonym">fbiD</name>
    <name evidence="6" type="ORF">GCM10017566_41550</name>
</gene>
<dbReference type="AlphaFoldDB" id="A0A8H9IZW7"/>
<dbReference type="InterPro" id="IPR002835">
    <property type="entry name" value="CofC"/>
</dbReference>
<comment type="similarity">
    <text evidence="5">Belongs to the CofC family.</text>
</comment>
<evidence type="ECO:0000256" key="1">
    <source>
        <dbReference type="ARBA" id="ARBA00022679"/>
    </source>
</evidence>
<proteinExistence type="inferred from homology"/>
<dbReference type="EC" id="2.7.7.105" evidence="5"/>
<dbReference type="Gene3D" id="3.90.550.10">
    <property type="entry name" value="Spore Coat Polysaccharide Biosynthesis Protein SpsA, Chain A"/>
    <property type="match status" value="1"/>
</dbReference>
<sequence length="208" mass="20704">MPVPVDLIVPLKPPRLGKSRLRGAVTDARHPSLVLALAADTVTAAASVVRRVLVVATDPAAVAPLRDCGAEIVSEQGAGDLNAALRRGEALVRADDPHSVVGALQADLPALRPDELAAALAEAAGRRAFTADWAGTGTTLLLSAPGAALEPRFGAGSAAAHAGTGAVALALPAPGLRRDVDTAADLAQAGELGLGPHTGRLLCEGSAA</sequence>
<protein>
    <recommendedName>
        <fullName evidence="5">Phosphoenolpyruvate guanylyltransferase</fullName>
        <shortName evidence="5">PEP guanylyltransferase</shortName>
        <ecNumber evidence="5">2.7.7.105</ecNumber>
    </recommendedName>
</protein>
<keyword evidence="1 5" id="KW-0808">Transferase</keyword>
<evidence type="ECO:0000256" key="4">
    <source>
        <dbReference type="ARBA" id="ARBA00023134"/>
    </source>
</evidence>
<comment type="catalytic activity">
    <reaction evidence="5">
        <text>phosphoenolpyruvate + GTP + H(+) = enolpyruvoyl-2-diphospho-5'-guanosine + diphosphate</text>
        <dbReference type="Rhea" id="RHEA:30519"/>
        <dbReference type="ChEBI" id="CHEBI:15378"/>
        <dbReference type="ChEBI" id="CHEBI:33019"/>
        <dbReference type="ChEBI" id="CHEBI:37565"/>
        <dbReference type="ChEBI" id="CHEBI:58702"/>
        <dbReference type="ChEBI" id="CHEBI:143701"/>
        <dbReference type="EC" id="2.7.7.105"/>
    </reaction>
</comment>
<comment type="caution">
    <text evidence="6">The sequence shown here is derived from an EMBL/GenBank/DDBJ whole genome shotgun (WGS) entry which is preliminary data.</text>
</comment>
<evidence type="ECO:0000256" key="2">
    <source>
        <dbReference type="ARBA" id="ARBA00022695"/>
    </source>
</evidence>
<feature type="binding site" evidence="5">
    <location>
        <position position="157"/>
    </location>
    <ligand>
        <name>phosphoenolpyruvate</name>
        <dbReference type="ChEBI" id="CHEBI:58702"/>
    </ligand>
</feature>
<feature type="binding site" evidence="5">
    <location>
        <position position="138"/>
    </location>
    <ligand>
        <name>phosphoenolpyruvate</name>
        <dbReference type="ChEBI" id="CHEBI:58702"/>
    </ligand>
</feature>
<reference evidence="6" key="2">
    <citation type="submission" date="2020-09" db="EMBL/GenBank/DDBJ databases">
        <authorList>
            <person name="Sun Q."/>
            <person name="Zhou Y."/>
        </authorList>
    </citation>
    <scope>NUCLEOTIDE SEQUENCE</scope>
    <source>
        <strain evidence="6">CGMCC 4.7679</strain>
    </source>
</reference>
<keyword evidence="2 5" id="KW-0548">Nucleotidyltransferase</keyword>
<dbReference type="GO" id="GO:0043814">
    <property type="term" value="F:phospholactate guanylyltransferase activity"/>
    <property type="evidence" value="ECO:0007669"/>
    <property type="project" value="InterPro"/>
</dbReference>
<keyword evidence="7" id="KW-1185">Reference proteome</keyword>
<dbReference type="InterPro" id="IPR029044">
    <property type="entry name" value="Nucleotide-diphossugar_trans"/>
</dbReference>
<evidence type="ECO:0000256" key="5">
    <source>
        <dbReference type="HAMAP-Rule" id="MF_02114"/>
    </source>
</evidence>
<evidence type="ECO:0000256" key="3">
    <source>
        <dbReference type="ARBA" id="ARBA00022741"/>
    </source>
</evidence>
<dbReference type="PANTHER" id="PTHR40392:SF1">
    <property type="entry name" value="2-PHOSPHO-L-LACTATE GUANYLYLTRANSFERASE"/>
    <property type="match status" value="1"/>
</dbReference>
<organism evidence="6 7">
    <name type="scientific">Amycolatopsis bartoniae</name>
    <dbReference type="NCBI Taxonomy" id="941986"/>
    <lineage>
        <taxon>Bacteria</taxon>
        <taxon>Bacillati</taxon>
        <taxon>Actinomycetota</taxon>
        <taxon>Actinomycetes</taxon>
        <taxon>Pseudonocardiales</taxon>
        <taxon>Pseudonocardiaceae</taxon>
        <taxon>Amycolatopsis</taxon>
    </lineage>
</organism>
<evidence type="ECO:0000313" key="7">
    <source>
        <dbReference type="Proteomes" id="UP000658656"/>
    </source>
</evidence>
<dbReference type="NCBIfam" id="TIGR03552">
    <property type="entry name" value="F420_cofC"/>
    <property type="match status" value="1"/>
</dbReference>
<dbReference type="Pfam" id="PF01983">
    <property type="entry name" value="CofC"/>
    <property type="match status" value="1"/>
</dbReference>
<keyword evidence="3 5" id="KW-0547">Nucleotide-binding</keyword>
<comment type="pathway">
    <text evidence="5">Cofactor biosynthesis; coenzyme F420 biosynthesis.</text>
</comment>
<dbReference type="EMBL" id="BNAV01000005">
    <property type="protein sequence ID" value="GHF63608.1"/>
    <property type="molecule type" value="Genomic_DNA"/>
</dbReference>
<feature type="binding site" evidence="5">
    <location>
        <position position="154"/>
    </location>
    <ligand>
        <name>phosphoenolpyruvate</name>
        <dbReference type="ChEBI" id="CHEBI:58702"/>
    </ligand>
</feature>
<dbReference type="HAMAP" id="MF_02114">
    <property type="entry name" value="CofC"/>
    <property type="match status" value="1"/>
</dbReference>
<dbReference type="PANTHER" id="PTHR40392">
    <property type="entry name" value="2-PHOSPHO-L-LACTATE GUANYLYLTRANSFERASE"/>
    <property type="match status" value="1"/>
</dbReference>
<comment type="function">
    <text evidence="5">Guanylyltransferase that catalyzes the activation of phosphoenolpyruvate (PEP) as enolpyruvoyl-2-diphospho-5'-guanosine, via the condensation of PEP with GTP. It is involved in the biosynthesis of coenzyme F420, a hydride carrier cofactor.</text>
</comment>
<reference evidence="6" key="1">
    <citation type="journal article" date="2014" name="Int. J. Syst. Evol. Microbiol.">
        <title>Complete genome sequence of Corynebacterium casei LMG S-19264T (=DSM 44701T), isolated from a smear-ripened cheese.</title>
        <authorList>
            <consortium name="US DOE Joint Genome Institute (JGI-PGF)"/>
            <person name="Walter F."/>
            <person name="Albersmeier A."/>
            <person name="Kalinowski J."/>
            <person name="Ruckert C."/>
        </authorList>
    </citation>
    <scope>NUCLEOTIDE SEQUENCE</scope>
    <source>
        <strain evidence="6">CGMCC 4.7679</strain>
    </source>
</reference>
<dbReference type="GO" id="GO:0052645">
    <property type="term" value="P:F420-0 metabolic process"/>
    <property type="evidence" value="ECO:0007669"/>
    <property type="project" value="UniProtKB-UniRule"/>
</dbReference>
<name>A0A8H9IZW7_9PSEU</name>